<name>A0A399QKS9_9MICO</name>
<evidence type="ECO:0000313" key="2">
    <source>
        <dbReference type="Proteomes" id="UP000265361"/>
    </source>
</evidence>
<accession>A0A399QKS9</accession>
<evidence type="ECO:0000313" key="1">
    <source>
        <dbReference type="EMBL" id="RIJ19568.1"/>
    </source>
</evidence>
<dbReference type="Proteomes" id="UP000265361">
    <property type="component" value="Unassembled WGS sequence"/>
</dbReference>
<proteinExistence type="predicted"/>
<protein>
    <submittedName>
        <fullName evidence="1">Uncharacterized protein</fullName>
    </submittedName>
</protein>
<sequence>MADTTTVGGDLNKSGSLVQYDYTRTHTFTGLITLGITQMPGSNLLRLGLRNMNASGGPQFTDSL</sequence>
<reference evidence="1 2" key="1">
    <citation type="submission" date="2018-08" db="EMBL/GenBank/DDBJ databases">
        <title>Genome Sequence of Clavibacter michiganensis Subspecies type strains, and the Atypical Peach-Colored Strains Isolated from Tomato.</title>
        <authorList>
            <person name="Osdaghi E."/>
            <person name="Portier P."/>
            <person name="Briand M."/>
            <person name="Jacques M.-A."/>
        </authorList>
    </citation>
    <scope>NUCLEOTIDE SEQUENCE [LARGE SCALE GENOMIC DNA]</scope>
    <source>
        <strain evidence="1 2">CFBP 7577</strain>
    </source>
</reference>
<organism evidence="1 2">
    <name type="scientific">Clavibacter nebraskensis</name>
    <dbReference type="NCBI Taxonomy" id="31963"/>
    <lineage>
        <taxon>Bacteria</taxon>
        <taxon>Bacillati</taxon>
        <taxon>Actinomycetota</taxon>
        <taxon>Actinomycetes</taxon>
        <taxon>Micrococcales</taxon>
        <taxon>Microbacteriaceae</taxon>
        <taxon>Clavibacter</taxon>
    </lineage>
</organism>
<dbReference type="AlphaFoldDB" id="A0A399QKS9"/>
<comment type="caution">
    <text evidence="1">The sequence shown here is derived from an EMBL/GenBank/DDBJ whole genome shotgun (WGS) entry which is preliminary data.</text>
</comment>
<dbReference type="EMBL" id="QWED01000003">
    <property type="protein sequence ID" value="RIJ19568.1"/>
    <property type="molecule type" value="Genomic_DNA"/>
</dbReference>
<gene>
    <name evidence="1" type="ORF">DZF97_00335</name>
</gene>